<feature type="compositionally biased region" description="Basic residues" evidence="1">
    <location>
        <begin position="84"/>
        <end position="93"/>
    </location>
</feature>
<reference evidence="2" key="1">
    <citation type="submission" date="2020-11" db="EMBL/GenBank/DDBJ databases">
        <authorList>
            <person name="Tran Van P."/>
        </authorList>
    </citation>
    <scope>NUCLEOTIDE SEQUENCE</scope>
</reference>
<organism evidence="2">
    <name type="scientific">Medioppia subpectinata</name>
    <dbReference type="NCBI Taxonomy" id="1979941"/>
    <lineage>
        <taxon>Eukaryota</taxon>
        <taxon>Metazoa</taxon>
        <taxon>Ecdysozoa</taxon>
        <taxon>Arthropoda</taxon>
        <taxon>Chelicerata</taxon>
        <taxon>Arachnida</taxon>
        <taxon>Acari</taxon>
        <taxon>Acariformes</taxon>
        <taxon>Sarcoptiformes</taxon>
        <taxon>Oribatida</taxon>
        <taxon>Brachypylina</taxon>
        <taxon>Oppioidea</taxon>
        <taxon>Oppiidae</taxon>
        <taxon>Medioppia</taxon>
    </lineage>
</organism>
<sequence>MTNQNTAEYLEKIKTRLFENLRMLPHAPGVQMQPIPEDAIDQESEDEDKQDGDERISIRASEKRIARDDEFSDSEDEGDGRRDNRSHKPKAKKSKVEANSTSASNANNNETKDKNNDESKKKDEPIADSTDKKPTTADTPAEVAEPEPPKAGDEKSESTKIESSSPNSQTVGPTPGPKGDVVEKEKKTSS</sequence>
<accession>A0A7R9LFU5</accession>
<feature type="compositionally biased region" description="Basic and acidic residues" evidence="1">
    <location>
        <begin position="180"/>
        <end position="190"/>
    </location>
</feature>
<proteinExistence type="predicted"/>
<evidence type="ECO:0000256" key="1">
    <source>
        <dbReference type="SAM" id="MobiDB-lite"/>
    </source>
</evidence>
<dbReference type="OrthoDB" id="1918432at2759"/>
<evidence type="ECO:0000313" key="3">
    <source>
        <dbReference type="Proteomes" id="UP000759131"/>
    </source>
</evidence>
<name>A0A7R9LFU5_9ACAR</name>
<feature type="compositionally biased region" description="Basic and acidic residues" evidence="1">
    <location>
        <begin position="147"/>
        <end position="160"/>
    </location>
</feature>
<keyword evidence="3" id="KW-1185">Reference proteome</keyword>
<dbReference type="EMBL" id="CAJPIZ010022936">
    <property type="protein sequence ID" value="CAG2118077.1"/>
    <property type="molecule type" value="Genomic_DNA"/>
</dbReference>
<dbReference type="EMBL" id="OC877511">
    <property type="protein sequence ID" value="CAD7640065.1"/>
    <property type="molecule type" value="Genomic_DNA"/>
</dbReference>
<feature type="region of interest" description="Disordered" evidence="1">
    <location>
        <begin position="24"/>
        <end position="190"/>
    </location>
</feature>
<feature type="compositionally biased region" description="Basic and acidic residues" evidence="1">
    <location>
        <begin position="52"/>
        <end position="69"/>
    </location>
</feature>
<gene>
    <name evidence="2" type="ORF">OSB1V03_LOCUS18029</name>
</gene>
<dbReference type="AlphaFoldDB" id="A0A7R9LFU5"/>
<feature type="compositionally biased region" description="Acidic residues" evidence="1">
    <location>
        <begin position="38"/>
        <end position="51"/>
    </location>
</feature>
<protein>
    <submittedName>
        <fullName evidence="2">Uncharacterized protein</fullName>
    </submittedName>
</protein>
<dbReference type="Proteomes" id="UP000759131">
    <property type="component" value="Unassembled WGS sequence"/>
</dbReference>
<feature type="compositionally biased region" description="Low complexity" evidence="1">
    <location>
        <begin position="97"/>
        <end position="109"/>
    </location>
</feature>
<feature type="compositionally biased region" description="Basic and acidic residues" evidence="1">
    <location>
        <begin position="110"/>
        <end position="135"/>
    </location>
</feature>
<evidence type="ECO:0000313" key="2">
    <source>
        <dbReference type="EMBL" id="CAD7640065.1"/>
    </source>
</evidence>